<reference evidence="1 2" key="1">
    <citation type="journal article" date="2022" name="Plant J.">
        <title>Chromosome-level genome of Camellia lanceoleosa provides a valuable resource for understanding genome evolution and self-incompatibility.</title>
        <authorList>
            <person name="Gong W."/>
            <person name="Xiao S."/>
            <person name="Wang L."/>
            <person name="Liao Z."/>
            <person name="Chang Y."/>
            <person name="Mo W."/>
            <person name="Hu G."/>
            <person name="Li W."/>
            <person name="Zhao G."/>
            <person name="Zhu H."/>
            <person name="Hu X."/>
            <person name="Ji K."/>
            <person name="Xiang X."/>
            <person name="Song Q."/>
            <person name="Yuan D."/>
            <person name="Jin S."/>
            <person name="Zhang L."/>
        </authorList>
    </citation>
    <scope>NUCLEOTIDE SEQUENCE [LARGE SCALE GENOMIC DNA]</scope>
    <source>
        <strain evidence="1">SQ_2022a</strain>
    </source>
</reference>
<keyword evidence="2" id="KW-1185">Reference proteome</keyword>
<keyword evidence="1" id="KW-0808">Transferase</keyword>
<comment type="caution">
    <text evidence="1">The sequence shown here is derived from an EMBL/GenBank/DDBJ whole genome shotgun (WGS) entry which is preliminary data.</text>
</comment>
<dbReference type="Proteomes" id="UP001060215">
    <property type="component" value="Chromosome 4"/>
</dbReference>
<keyword evidence="1" id="KW-0418">Kinase</keyword>
<dbReference type="EMBL" id="CM045761">
    <property type="protein sequence ID" value="KAI8013551.1"/>
    <property type="molecule type" value="Genomic_DNA"/>
</dbReference>
<organism evidence="1 2">
    <name type="scientific">Camellia lanceoleosa</name>
    <dbReference type="NCBI Taxonomy" id="1840588"/>
    <lineage>
        <taxon>Eukaryota</taxon>
        <taxon>Viridiplantae</taxon>
        <taxon>Streptophyta</taxon>
        <taxon>Embryophyta</taxon>
        <taxon>Tracheophyta</taxon>
        <taxon>Spermatophyta</taxon>
        <taxon>Magnoliopsida</taxon>
        <taxon>eudicotyledons</taxon>
        <taxon>Gunneridae</taxon>
        <taxon>Pentapetalae</taxon>
        <taxon>asterids</taxon>
        <taxon>Ericales</taxon>
        <taxon>Theaceae</taxon>
        <taxon>Camellia</taxon>
    </lineage>
</organism>
<gene>
    <name evidence="1" type="ORF">LOK49_LG05G02542</name>
</gene>
<proteinExistence type="predicted"/>
<keyword evidence="1" id="KW-0675">Receptor</keyword>
<sequence>MDFHGFLLQLTVVGAILAPVASQPKPGCSGSCGNLNIPFPFGTSPDCYLGDSFLITCNSTAIILPNCSHGKSGVIADVTASLTLSYFFISNTRNKFIAVDCDTVAVVEGSRGQNYATGCVSLCNGLDSVENGTCSGIGCREISVPKEARDFTVAAASLKNHSQELDFNPCAYAFVVEEDAFNFSTLDLKDLQSRETVPVVLDWAVGNQTCQ</sequence>
<protein>
    <submittedName>
        <fullName evidence="1">Wall-associated receptor kinase 2</fullName>
    </submittedName>
</protein>
<accession>A0ACC0HNB3</accession>
<name>A0ACC0HNB3_9ERIC</name>
<evidence type="ECO:0000313" key="1">
    <source>
        <dbReference type="EMBL" id="KAI8013551.1"/>
    </source>
</evidence>
<evidence type="ECO:0000313" key="2">
    <source>
        <dbReference type="Proteomes" id="UP001060215"/>
    </source>
</evidence>